<protein>
    <submittedName>
        <fullName evidence="1">Uncharacterized protein</fullName>
    </submittedName>
</protein>
<reference evidence="1 2" key="1">
    <citation type="journal article" date="2012" name="J. Bacteriol.">
        <title>Genome sequence of benzo(a)pyrene-degrading bacterium Novosphingobium pentaromativorans US6-1.</title>
        <authorList>
            <person name="Luo Y.R."/>
            <person name="Kang S.G."/>
            <person name="Kim S.J."/>
            <person name="Kim M.R."/>
            <person name="Li N."/>
            <person name="Lee J.H."/>
            <person name="Kwon K.K."/>
        </authorList>
    </citation>
    <scope>NUCLEOTIDE SEQUENCE [LARGE SCALE GENOMIC DNA]</scope>
    <source>
        <strain evidence="1 2">US6-1</strain>
    </source>
</reference>
<keyword evidence="2" id="KW-1185">Reference proteome</keyword>
<name>G6EDV6_9SPHN</name>
<dbReference type="PATRIC" id="fig|1088721.3.peg.2498"/>
<organism evidence="1 2">
    <name type="scientific">Novosphingobium pentaromativorans US6-1</name>
    <dbReference type="NCBI Taxonomy" id="1088721"/>
    <lineage>
        <taxon>Bacteria</taxon>
        <taxon>Pseudomonadati</taxon>
        <taxon>Pseudomonadota</taxon>
        <taxon>Alphaproteobacteria</taxon>
        <taxon>Sphingomonadales</taxon>
        <taxon>Sphingomonadaceae</taxon>
        <taxon>Novosphingobium</taxon>
    </lineage>
</organism>
<dbReference type="EMBL" id="AGFM01000037">
    <property type="protein sequence ID" value="EHJ60594.1"/>
    <property type="molecule type" value="Genomic_DNA"/>
</dbReference>
<gene>
    <name evidence="1" type="ORF">NSU_2527</name>
</gene>
<dbReference type="AlphaFoldDB" id="G6EDV6"/>
<evidence type="ECO:0000313" key="1">
    <source>
        <dbReference type="EMBL" id="EHJ60594.1"/>
    </source>
</evidence>
<dbReference type="Proteomes" id="UP000004030">
    <property type="component" value="Unassembled WGS sequence"/>
</dbReference>
<evidence type="ECO:0000313" key="2">
    <source>
        <dbReference type="Proteomes" id="UP000004030"/>
    </source>
</evidence>
<accession>G6EDV6</accession>
<sequence length="49" mass="5400">MHLGGFFPSGLENTFQASKKSEGKNDLAEIDVLEVTPKIIRILPNEVSE</sequence>
<proteinExistence type="predicted"/>
<comment type="caution">
    <text evidence="1">The sequence shown here is derived from an EMBL/GenBank/DDBJ whole genome shotgun (WGS) entry which is preliminary data.</text>
</comment>